<evidence type="ECO:0000313" key="12">
    <source>
        <dbReference type="Proteomes" id="UP000355283"/>
    </source>
</evidence>
<keyword evidence="4" id="KW-0732">Signal</keyword>
<evidence type="ECO:0000256" key="5">
    <source>
        <dbReference type="ARBA" id="ARBA00022801"/>
    </source>
</evidence>
<feature type="domain" description="Peptidase A1" evidence="10">
    <location>
        <begin position="70"/>
        <end position="471"/>
    </location>
</feature>
<evidence type="ECO:0000313" key="11">
    <source>
        <dbReference type="EMBL" id="TFJ84846.1"/>
    </source>
</evidence>
<accession>A0A4D9D0G9</accession>
<comment type="similarity">
    <text evidence="1">Belongs to the peptidase A1 family.</text>
</comment>
<comment type="caution">
    <text evidence="11">The sequence shown here is derived from an EMBL/GenBank/DDBJ whole genome shotgun (WGS) entry which is preliminary data.</text>
</comment>
<feature type="region of interest" description="Disordered" evidence="9">
    <location>
        <begin position="384"/>
        <end position="429"/>
    </location>
</feature>
<feature type="region of interest" description="Disordered" evidence="9">
    <location>
        <begin position="1"/>
        <end position="47"/>
    </location>
</feature>
<name>A0A4D9D0G9_9STRA</name>
<evidence type="ECO:0000256" key="3">
    <source>
        <dbReference type="ARBA" id="ARBA00022692"/>
    </source>
</evidence>
<dbReference type="GO" id="GO:0006508">
    <property type="term" value="P:proteolysis"/>
    <property type="evidence" value="ECO:0007669"/>
    <property type="project" value="UniProtKB-KW"/>
</dbReference>
<evidence type="ECO:0000256" key="8">
    <source>
        <dbReference type="ARBA" id="ARBA00046288"/>
    </source>
</evidence>
<evidence type="ECO:0000256" key="9">
    <source>
        <dbReference type="SAM" id="MobiDB-lite"/>
    </source>
</evidence>
<dbReference type="PANTHER" id="PTHR13683:SF375">
    <property type="entry name" value="PEPTIDASE A1 DOMAIN-CONTAINING PROTEIN"/>
    <property type="match status" value="1"/>
</dbReference>
<keyword evidence="2" id="KW-0645">Protease</keyword>
<reference evidence="11 12" key="1">
    <citation type="submission" date="2019-01" db="EMBL/GenBank/DDBJ databases">
        <title>Nuclear Genome Assembly of the Microalgal Biofuel strain Nannochloropsis salina CCMP1776.</title>
        <authorList>
            <person name="Hovde B."/>
        </authorList>
    </citation>
    <scope>NUCLEOTIDE SEQUENCE [LARGE SCALE GENOMIC DNA]</scope>
    <source>
        <strain evidence="11 12">CCMP1776</strain>
    </source>
</reference>
<evidence type="ECO:0000256" key="4">
    <source>
        <dbReference type="ARBA" id="ARBA00022729"/>
    </source>
</evidence>
<dbReference type="InterPro" id="IPR001969">
    <property type="entry name" value="Aspartic_peptidase_AS"/>
</dbReference>
<keyword evidence="7" id="KW-0472">Membrane</keyword>
<dbReference type="InterPro" id="IPR001461">
    <property type="entry name" value="Aspartic_peptidase_A1"/>
</dbReference>
<keyword evidence="3" id="KW-0812">Transmembrane</keyword>
<gene>
    <name evidence="11" type="ORF">NSK_003878</name>
</gene>
<keyword evidence="12" id="KW-1185">Reference proteome</keyword>
<dbReference type="PANTHER" id="PTHR13683">
    <property type="entry name" value="ASPARTYL PROTEASES"/>
    <property type="match status" value="1"/>
</dbReference>
<evidence type="ECO:0000256" key="2">
    <source>
        <dbReference type="ARBA" id="ARBA00022670"/>
    </source>
</evidence>
<feature type="region of interest" description="Disordered" evidence="9">
    <location>
        <begin position="249"/>
        <end position="269"/>
    </location>
</feature>
<dbReference type="PROSITE" id="PS00141">
    <property type="entry name" value="ASP_PROTEASE"/>
    <property type="match status" value="1"/>
</dbReference>
<dbReference type="GO" id="GO:0004190">
    <property type="term" value="F:aspartic-type endopeptidase activity"/>
    <property type="evidence" value="ECO:0007669"/>
    <property type="project" value="InterPro"/>
</dbReference>
<keyword evidence="5" id="KW-0378">Hydrolase</keyword>
<dbReference type="OrthoDB" id="2747330at2759"/>
<dbReference type="PROSITE" id="PS51767">
    <property type="entry name" value="PEPTIDASE_A1"/>
    <property type="match status" value="1"/>
</dbReference>
<evidence type="ECO:0000259" key="10">
    <source>
        <dbReference type="PROSITE" id="PS51767"/>
    </source>
</evidence>
<feature type="compositionally biased region" description="Basic residues" evidence="9">
    <location>
        <begin position="21"/>
        <end position="40"/>
    </location>
</feature>
<dbReference type="SUPFAM" id="SSF50630">
    <property type="entry name" value="Acid proteases"/>
    <property type="match status" value="1"/>
</dbReference>
<dbReference type="InterPro" id="IPR033121">
    <property type="entry name" value="PEPTIDASE_A1"/>
</dbReference>
<feature type="compositionally biased region" description="Basic and acidic residues" evidence="9">
    <location>
        <begin position="863"/>
        <end position="872"/>
    </location>
</feature>
<feature type="region of interest" description="Disordered" evidence="9">
    <location>
        <begin position="851"/>
        <end position="878"/>
    </location>
</feature>
<keyword evidence="6" id="KW-1133">Transmembrane helix</keyword>
<proteinExistence type="inferred from homology"/>
<feature type="compositionally biased region" description="Polar residues" evidence="9">
    <location>
        <begin position="1"/>
        <end position="13"/>
    </location>
</feature>
<dbReference type="InterPro" id="IPR021109">
    <property type="entry name" value="Peptidase_aspartic_dom_sf"/>
</dbReference>
<organism evidence="11 12">
    <name type="scientific">Nannochloropsis salina CCMP1776</name>
    <dbReference type="NCBI Taxonomy" id="1027361"/>
    <lineage>
        <taxon>Eukaryota</taxon>
        <taxon>Sar</taxon>
        <taxon>Stramenopiles</taxon>
        <taxon>Ochrophyta</taxon>
        <taxon>Eustigmatophyceae</taxon>
        <taxon>Eustigmatales</taxon>
        <taxon>Monodopsidaceae</taxon>
        <taxon>Microchloropsis</taxon>
        <taxon>Microchloropsis salina</taxon>
    </lineage>
</organism>
<evidence type="ECO:0000256" key="7">
    <source>
        <dbReference type="ARBA" id="ARBA00023136"/>
    </source>
</evidence>
<dbReference type="EMBL" id="SDOX01000017">
    <property type="protein sequence ID" value="TFJ84846.1"/>
    <property type="molecule type" value="Genomic_DNA"/>
</dbReference>
<protein>
    <recommendedName>
        <fullName evidence="10">Peptidase A1 domain-containing protein</fullName>
    </recommendedName>
</protein>
<dbReference type="InterPro" id="IPR032861">
    <property type="entry name" value="TAXi_N"/>
</dbReference>
<evidence type="ECO:0000256" key="1">
    <source>
        <dbReference type="ARBA" id="ARBA00007447"/>
    </source>
</evidence>
<dbReference type="Pfam" id="PF14543">
    <property type="entry name" value="TAXi_N"/>
    <property type="match status" value="1"/>
</dbReference>
<dbReference type="AlphaFoldDB" id="A0A4D9D0G9"/>
<evidence type="ECO:0000256" key="6">
    <source>
        <dbReference type="ARBA" id="ARBA00022989"/>
    </source>
</evidence>
<dbReference type="GO" id="GO:0012505">
    <property type="term" value="C:endomembrane system"/>
    <property type="evidence" value="ECO:0007669"/>
    <property type="project" value="UniProtKB-SubCell"/>
</dbReference>
<sequence length="878" mass="93650">MTDDGSSNGTAGESVSAVLPLRRRVPPAARRRHDRRRPLPWRRGQAALPQSLTASDSSFIFPLSTTGGSHYVTLEIGTPPQAQAVIVDTGSAWVAFGCAPGCDMYCGEHVHPFFAYNESSSARILKCGECSTQCLDDLCLVTQHYSEGSAWRAFSVEDRVGFQTEPGTRQAPTNVPPTTVPFVFGCQTKLTGLFVPQLENGIMGLSRGPENLVSHMRAAGRIPRAAFSLCFHEHPDDGGWMTVGNLDDATSSSRASRDLGEGAAQDGGDPGGAMAYASLTPSPTGWFLVELRALFLGGHILTESDAPVSPAHSPSPPPPRRRHALLDSGTTDTYMLRSLRPSFSSHFSRATRGRLPFVPGAPYRLSVYEVLLLPALEVDLGEEQAGGERTGAPEGARLSIPPMSYMEEQREGETGNGEERESETEGQGQVARTVWVPRLYFTEASLAILGSNALRGQEVLFDMEGGRVGVRSLPSCSHRRRAAALACEEQCGKLSASASSPPASPVCRLDGVTDTSACHATCGLASEWEEATGGRSSGIRPDERLGTPSEGVSDGGTGVDPWGSDRASVVREGKAGRRASLLLWEGGPCPPLQPPQRTPRAKAEDRDRLATAQWRQCRSLLFSDAPGCADLALALLSPPNFHGPSTHESAENFSWGDLPSPSLLCSNPCMEAVRWACRDAEGTYIPLLRGLPHDFCARNQEGKYCFEAYMPLLSGCPSSVNCTASLPSLCGALQDTGCCFQHLLPRHPQAADLSFHCPRSQDTPPACPPPPDTLFGPGSLPLSAEPVTSLSSWGRSLTASEIALLGSLSLVSLLLVAVVPRWARALASRGPLGAWYQHLLRAISRRPSVSSVGGDGVAGETDSLTREIERGTPRAQCV</sequence>
<feature type="region of interest" description="Disordered" evidence="9">
    <location>
        <begin position="531"/>
        <end position="565"/>
    </location>
</feature>
<dbReference type="Gene3D" id="2.40.70.10">
    <property type="entry name" value="Acid Proteases"/>
    <property type="match status" value="2"/>
</dbReference>
<dbReference type="Proteomes" id="UP000355283">
    <property type="component" value="Unassembled WGS sequence"/>
</dbReference>
<feature type="compositionally biased region" description="Basic and acidic residues" evidence="9">
    <location>
        <begin position="407"/>
        <end position="419"/>
    </location>
</feature>
<comment type="subcellular location">
    <subcellularLocation>
        <location evidence="8">Endomembrane system</location>
        <topology evidence="8">Single-pass type I membrane protein</topology>
    </subcellularLocation>
</comment>